<evidence type="ECO:0000256" key="2">
    <source>
        <dbReference type="ARBA" id="ARBA00022490"/>
    </source>
</evidence>
<feature type="active site" description="Proton donor/acceptor" evidence="7">
    <location>
        <position position="235"/>
    </location>
</feature>
<dbReference type="EMBL" id="PFIP01000165">
    <property type="protein sequence ID" value="PIX33344.1"/>
    <property type="molecule type" value="Genomic_DNA"/>
</dbReference>
<proteinExistence type="inferred from homology"/>
<evidence type="ECO:0000256" key="4">
    <source>
        <dbReference type="ARBA" id="ARBA00023270"/>
    </source>
</evidence>
<dbReference type="Proteomes" id="UP000231493">
    <property type="component" value="Unassembled WGS sequence"/>
</dbReference>
<dbReference type="SMART" id="SM01133">
    <property type="entry name" value="DeoC"/>
    <property type="match status" value="1"/>
</dbReference>
<evidence type="ECO:0000313" key="8">
    <source>
        <dbReference type="EMBL" id="PIX33344.1"/>
    </source>
</evidence>
<dbReference type="FunFam" id="3.20.20.70:FF:000044">
    <property type="entry name" value="Deoxyribose-phosphate aldolase"/>
    <property type="match status" value="1"/>
</dbReference>
<evidence type="ECO:0000256" key="1">
    <source>
        <dbReference type="ARBA" id="ARBA00010936"/>
    </source>
</evidence>
<evidence type="ECO:0000313" key="13">
    <source>
        <dbReference type="Proteomes" id="UP000231493"/>
    </source>
</evidence>
<dbReference type="PANTHER" id="PTHR10889:SF1">
    <property type="entry name" value="DEOXYRIBOSE-PHOSPHATE ALDOLASE"/>
    <property type="match status" value="1"/>
</dbReference>
<dbReference type="GO" id="GO:0016052">
    <property type="term" value="P:carbohydrate catabolic process"/>
    <property type="evidence" value="ECO:0007669"/>
    <property type="project" value="TreeGrafter"/>
</dbReference>
<dbReference type="InterPro" id="IPR011343">
    <property type="entry name" value="DeoC"/>
</dbReference>
<organism evidence="8 13">
    <name type="scientific">Candidatus Infernicultor aquiphilus</name>
    <dbReference type="NCBI Taxonomy" id="1805029"/>
    <lineage>
        <taxon>Bacteria</taxon>
        <taxon>Pseudomonadati</taxon>
        <taxon>Atribacterota</taxon>
        <taxon>Candidatus Phoenicimicrobiia</taxon>
        <taxon>Candidatus Pheonicimicrobiales</taxon>
        <taxon>Candidatus Phoenicimicrobiaceae</taxon>
        <taxon>Candidatus Infernicultor</taxon>
    </lineage>
</organism>
<evidence type="ECO:0000313" key="9">
    <source>
        <dbReference type="EMBL" id="PIY31434.1"/>
    </source>
</evidence>
<dbReference type="HAMAP" id="MF_00114">
    <property type="entry name" value="DeoC_type1"/>
    <property type="match status" value="1"/>
</dbReference>
<dbReference type="InterPro" id="IPR013785">
    <property type="entry name" value="Aldolase_TIM"/>
</dbReference>
<dbReference type="EMBL" id="PFTV01000044">
    <property type="protein sequence ID" value="PJB57628.1"/>
    <property type="molecule type" value="Genomic_DNA"/>
</dbReference>
<reference evidence="11 12" key="2">
    <citation type="submission" date="2017-09" db="EMBL/GenBank/DDBJ databases">
        <title>Depth-based differentiation of microbial function through sediment-hosted aquifers and enrichment of novel symbionts in the deep terrestrial subsurface.</title>
        <authorList>
            <person name="Probst A.J."/>
            <person name="Ladd B."/>
            <person name="Jarett J.K."/>
            <person name="Geller-Mcgrath D.E."/>
            <person name="Sieber C.M."/>
            <person name="Emerson J.B."/>
            <person name="Anantharaman K."/>
            <person name="Thomas B.C."/>
            <person name="Malmstrom R."/>
            <person name="Stieglmeier M."/>
            <person name="Klingl A."/>
            <person name="Woyke T."/>
            <person name="Ryan C.M."/>
            <person name="Banfield J.F."/>
        </authorList>
    </citation>
    <scope>NUCLEOTIDE SEQUENCE [LARGE SCALE GENOMIC DNA]</scope>
    <source>
        <strain evidence="9">CG_4_10_14_3_um_filter_34_13</strain>
        <strain evidence="10">CG_4_9_14_3_um_filter_33_16</strain>
    </source>
</reference>
<feature type="active site" description="Schiff-base intermediate with acetaldehyde" evidence="7">
    <location>
        <position position="206"/>
    </location>
</feature>
<sequence length="268" mass="28973">MDKKELIDRISKEVIAKLKNLPNSERISFDSGTNDILKGEVSTNSDLYSKIHSPADIAGYIDHTLLKPEAKEEQIKKLCEEAVQYGFYSVCINSSWTAYCAKKLRGTKVKVCTVVGFPLGATDSRTKAYETRNAIENGADEIDMVINVGALKNGDLKTVEADLRAVMTACRNTTTTKAIIETCLLSDEEKVIASQLVKKVGFDFVKTSTGFSTAGATAHDVALIRRTVGPKMGIKAAGGIHNFEEALLMIKSGATRLGCSSSVKIVSV</sequence>
<keyword evidence="3 7" id="KW-0456">Lyase</keyword>
<dbReference type="NCBIfam" id="TIGR00126">
    <property type="entry name" value="deoC"/>
    <property type="match status" value="1"/>
</dbReference>
<comment type="similarity">
    <text evidence="1 7">Belongs to the DeoC/FbaB aldolase family. DeoC type 1 subfamily.</text>
</comment>
<keyword evidence="4 7" id="KW-0704">Schiff base</keyword>
<reference evidence="8" key="1">
    <citation type="submission" date="2017-09" db="EMBL/GenBank/DDBJ databases">
        <title>Depth-based differentiation of microbial function through sediment-hosted aquifers and enrichment of novel symbionts in the deep terrestrial subsurface.</title>
        <authorList>
            <person name="Probst A.J."/>
            <person name="Ladd B."/>
            <person name="Jarett J.K."/>
            <person name="Geller-Mcgrath D.E."/>
            <person name="Sieber C.M.K."/>
            <person name="Emerson J.B."/>
            <person name="Anantharaman K."/>
            <person name="Thomas B.C."/>
            <person name="Malmstrom R."/>
            <person name="Stieglmeier M."/>
            <person name="Klingl A."/>
            <person name="Woyke T."/>
            <person name="Ryan C.M."/>
            <person name="Banfield J.F."/>
        </authorList>
    </citation>
    <scope>NUCLEOTIDE SEQUENCE</scope>
    <source>
        <strain evidence="8">CG_4_8_14_3_um_filter_34_18</strain>
    </source>
</reference>
<accession>A0A2M7K5D9</accession>
<dbReference type="EC" id="4.1.2.4" evidence="7"/>
<dbReference type="EMBL" id="PFKO01000341">
    <property type="protein sequence ID" value="PIY31434.1"/>
    <property type="molecule type" value="Genomic_DNA"/>
</dbReference>
<dbReference type="Proteomes" id="UP000228560">
    <property type="component" value="Unassembled WGS sequence"/>
</dbReference>
<comment type="subcellular location">
    <subcellularLocation>
        <location evidence="7">Cytoplasm</location>
    </subcellularLocation>
</comment>
<comment type="caution">
    <text evidence="8">The sequence shown here is derived from an EMBL/GenBank/DDBJ whole genome shotgun (WGS) entry which is preliminary data.</text>
</comment>
<dbReference type="AlphaFoldDB" id="A0A2M7K5D9"/>
<dbReference type="UniPathway" id="UPA00002">
    <property type="reaction ID" value="UER00468"/>
</dbReference>
<comment type="catalytic activity">
    <reaction evidence="5 7">
        <text>2-deoxy-D-ribose 5-phosphate = D-glyceraldehyde 3-phosphate + acetaldehyde</text>
        <dbReference type="Rhea" id="RHEA:12821"/>
        <dbReference type="ChEBI" id="CHEBI:15343"/>
        <dbReference type="ChEBI" id="CHEBI:59776"/>
        <dbReference type="ChEBI" id="CHEBI:62877"/>
        <dbReference type="EC" id="4.1.2.4"/>
    </reaction>
</comment>
<dbReference type="GO" id="GO:0005737">
    <property type="term" value="C:cytoplasm"/>
    <property type="evidence" value="ECO:0007669"/>
    <property type="project" value="UniProtKB-SubCell"/>
</dbReference>
<evidence type="ECO:0000256" key="5">
    <source>
        <dbReference type="ARBA" id="ARBA00048791"/>
    </source>
</evidence>
<dbReference type="InterPro" id="IPR028581">
    <property type="entry name" value="DeoC_typeI"/>
</dbReference>
<comment type="pathway">
    <text evidence="7">Carbohydrate degradation; 2-deoxy-D-ribose 1-phosphate degradation; D-glyceraldehyde 3-phosphate and acetaldehyde from 2-deoxy-alpha-D-ribose 1-phosphate: step 2/2.</text>
</comment>
<evidence type="ECO:0000313" key="10">
    <source>
        <dbReference type="EMBL" id="PJB57628.1"/>
    </source>
</evidence>
<accession>A0A2M8CF03</accession>
<evidence type="ECO:0000313" key="12">
    <source>
        <dbReference type="Proteomes" id="UP000230646"/>
    </source>
</evidence>
<dbReference type="Pfam" id="PF01791">
    <property type="entry name" value="DeoC"/>
    <property type="match status" value="1"/>
</dbReference>
<dbReference type="PANTHER" id="PTHR10889">
    <property type="entry name" value="DEOXYRIBOSE-PHOSPHATE ALDOLASE"/>
    <property type="match status" value="1"/>
</dbReference>
<evidence type="ECO:0000256" key="7">
    <source>
        <dbReference type="HAMAP-Rule" id="MF_00114"/>
    </source>
</evidence>
<gene>
    <name evidence="7 8" type="primary">deoC</name>
    <name evidence="10" type="ORF">CO097_01865</name>
    <name evidence="9" type="ORF">COZ07_09330</name>
    <name evidence="8" type="ORF">COZ58_08000</name>
</gene>
<evidence type="ECO:0000256" key="3">
    <source>
        <dbReference type="ARBA" id="ARBA00023239"/>
    </source>
</evidence>
<protein>
    <recommendedName>
        <fullName evidence="7">Deoxyribose-phosphate aldolase</fullName>
        <shortName evidence="7">DERA</shortName>
        <ecNumber evidence="7">4.1.2.4</ecNumber>
    </recommendedName>
    <alternativeName>
        <fullName evidence="7">2-deoxy-D-ribose 5-phosphate aldolase</fullName>
    </alternativeName>
    <alternativeName>
        <fullName evidence="7">Phosphodeoxyriboaldolase</fullName>
        <shortName evidence="7">Deoxyriboaldolase</shortName>
    </alternativeName>
</protein>
<comment type="function">
    <text evidence="6 7">Catalyzes a reversible aldol reaction between acetaldehyde and D-glyceraldehyde 3-phosphate to generate 2-deoxy-D-ribose 5-phosphate.</text>
</comment>
<dbReference type="GO" id="GO:0006018">
    <property type="term" value="P:2-deoxyribose 1-phosphate catabolic process"/>
    <property type="evidence" value="ECO:0007669"/>
    <property type="project" value="UniProtKB-UniRule"/>
</dbReference>
<dbReference type="Gene3D" id="3.20.20.70">
    <property type="entry name" value="Aldolase class I"/>
    <property type="match status" value="1"/>
</dbReference>
<dbReference type="InterPro" id="IPR002915">
    <property type="entry name" value="DeoC/FbaB/LacD_aldolase"/>
</dbReference>
<evidence type="ECO:0000313" key="11">
    <source>
        <dbReference type="Proteomes" id="UP000228560"/>
    </source>
</evidence>
<accession>A0A2M7PM07</accession>
<name>A0A2M7K5D9_9BACT</name>
<dbReference type="GO" id="GO:0009264">
    <property type="term" value="P:deoxyribonucleotide catabolic process"/>
    <property type="evidence" value="ECO:0007669"/>
    <property type="project" value="UniProtKB-UniRule"/>
</dbReference>
<keyword evidence="2 7" id="KW-0963">Cytoplasm</keyword>
<dbReference type="Proteomes" id="UP000230646">
    <property type="component" value="Unassembled WGS sequence"/>
</dbReference>
<feature type="active site" description="Proton donor/acceptor" evidence="7">
    <location>
        <position position="143"/>
    </location>
</feature>
<dbReference type="RefSeq" id="WP_406608340.1">
    <property type="nucleotide sequence ID" value="NZ_PFKO01000341.1"/>
</dbReference>
<dbReference type="SUPFAM" id="SSF51569">
    <property type="entry name" value="Aldolase"/>
    <property type="match status" value="1"/>
</dbReference>
<dbReference type="CDD" id="cd00959">
    <property type="entry name" value="DeoC"/>
    <property type="match status" value="1"/>
</dbReference>
<evidence type="ECO:0000256" key="6">
    <source>
        <dbReference type="ARBA" id="ARBA00056337"/>
    </source>
</evidence>
<dbReference type="GO" id="GO:0004139">
    <property type="term" value="F:deoxyribose-phosphate aldolase activity"/>
    <property type="evidence" value="ECO:0007669"/>
    <property type="project" value="UniProtKB-UniRule"/>
</dbReference>